<dbReference type="EMBL" id="JAVXUP010002299">
    <property type="protein sequence ID" value="KAK3004168.1"/>
    <property type="molecule type" value="Genomic_DNA"/>
</dbReference>
<keyword evidence="2" id="KW-0677">Repeat</keyword>
<sequence>MRQLKQIHAQIITDDTFFPHETSLELSKLTSFCAVSPNGSIPYAKTIFNYQENPSIPLYNALIRGFCCSKHPLEAVALHKKMLQKGLGGPLDKSGSALFIFGDSTVDTGNNNYMVTKDENQGDWKPYGQNGFREAMGRFSDGRIIVKFIGVLSSTNEGLAIDLDTQLKHWGTSIIDQKLWSCRGKAAYIRSGLFHQYWKYLGNPQMQELRDPKGYVGMVIGNYTKAIQFFVKRARRFGFLSLSPLGCLPALRAINPKANKGGCFEEASALGLAHNSALKAALTSLEH</sequence>
<evidence type="ECO:0000313" key="5">
    <source>
        <dbReference type="Proteomes" id="UP001188597"/>
    </source>
</evidence>
<gene>
    <name evidence="4" type="ORF">RJ639_018478</name>
</gene>
<dbReference type="NCBIfam" id="TIGR00756">
    <property type="entry name" value="PPR"/>
    <property type="match status" value="1"/>
</dbReference>
<dbReference type="Pfam" id="PF01535">
    <property type="entry name" value="PPR"/>
    <property type="match status" value="1"/>
</dbReference>
<evidence type="ECO:0000256" key="1">
    <source>
        <dbReference type="ARBA" id="ARBA00022729"/>
    </source>
</evidence>
<dbReference type="InterPro" id="IPR011990">
    <property type="entry name" value="TPR-like_helical_dom_sf"/>
</dbReference>
<feature type="repeat" description="PPR" evidence="3">
    <location>
        <begin position="55"/>
        <end position="89"/>
    </location>
</feature>
<dbReference type="PROSITE" id="PS51375">
    <property type="entry name" value="PPR"/>
    <property type="match status" value="1"/>
</dbReference>
<dbReference type="Gene3D" id="1.25.40.10">
    <property type="entry name" value="Tetratricopeptide repeat domain"/>
    <property type="match status" value="1"/>
</dbReference>
<dbReference type="Gene3D" id="3.40.50.1110">
    <property type="entry name" value="SGNH hydrolase"/>
    <property type="match status" value="2"/>
</dbReference>
<comment type="caution">
    <text evidence="4">The sequence shown here is derived from an EMBL/GenBank/DDBJ whole genome shotgun (WGS) entry which is preliminary data.</text>
</comment>
<dbReference type="AlphaFoldDB" id="A0AA89AJ56"/>
<dbReference type="InterPro" id="IPR044552">
    <property type="entry name" value="GLIP1-5/GLL25"/>
</dbReference>
<dbReference type="PANTHER" id="PTHR45966">
    <property type="entry name" value="GDSL-LIKE LIPASE/ACYLHYDROLASE"/>
    <property type="match status" value="1"/>
</dbReference>
<proteinExistence type="predicted"/>
<accession>A0AA89AJ56</accession>
<evidence type="ECO:0000313" key="4">
    <source>
        <dbReference type="EMBL" id="KAK3004168.1"/>
    </source>
</evidence>
<keyword evidence="5" id="KW-1185">Reference proteome</keyword>
<evidence type="ECO:0008006" key="6">
    <source>
        <dbReference type="Google" id="ProtNLM"/>
    </source>
</evidence>
<keyword evidence="1" id="KW-0732">Signal</keyword>
<dbReference type="Proteomes" id="UP001188597">
    <property type="component" value="Unassembled WGS sequence"/>
</dbReference>
<evidence type="ECO:0000256" key="2">
    <source>
        <dbReference type="ARBA" id="ARBA00022737"/>
    </source>
</evidence>
<name>A0AA89AJ56_9ASTE</name>
<organism evidence="4 5">
    <name type="scientific">Escallonia herrerae</name>
    <dbReference type="NCBI Taxonomy" id="1293975"/>
    <lineage>
        <taxon>Eukaryota</taxon>
        <taxon>Viridiplantae</taxon>
        <taxon>Streptophyta</taxon>
        <taxon>Embryophyta</taxon>
        <taxon>Tracheophyta</taxon>
        <taxon>Spermatophyta</taxon>
        <taxon>Magnoliopsida</taxon>
        <taxon>eudicotyledons</taxon>
        <taxon>Gunneridae</taxon>
        <taxon>Pentapetalae</taxon>
        <taxon>asterids</taxon>
        <taxon>campanulids</taxon>
        <taxon>Escalloniales</taxon>
        <taxon>Escalloniaceae</taxon>
        <taxon>Escallonia</taxon>
    </lineage>
</organism>
<dbReference type="PANTHER" id="PTHR45966:SF13">
    <property type="entry name" value="GDSL ESTERASE_LIPASE"/>
    <property type="match status" value="1"/>
</dbReference>
<protein>
    <recommendedName>
        <fullName evidence="6">Pentatricopeptide repeat-containing protein</fullName>
    </recommendedName>
</protein>
<evidence type="ECO:0000256" key="3">
    <source>
        <dbReference type="PROSITE-ProRule" id="PRU00708"/>
    </source>
</evidence>
<dbReference type="InterPro" id="IPR036514">
    <property type="entry name" value="SGNH_hydro_sf"/>
</dbReference>
<reference evidence="4" key="1">
    <citation type="submission" date="2022-12" db="EMBL/GenBank/DDBJ databases">
        <title>Draft genome assemblies for two species of Escallonia (Escalloniales).</title>
        <authorList>
            <person name="Chanderbali A."/>
            <person name="Dervinis C."/>
            <person name="Anghel I."/>
            <person name="Soltis D."/>
            <person name="Soltis P."/>
            <person name="Zapata F."/>
        </authorList>
    </citation>
    <scope>NUCLEOTIDE SEQUENCE</scope>
    <source>
        <strain evidence="4">UCBG64.0493</strain>
        <tissue evidence="4">Leaf</tissue>
    </source>
</reference>
<dbReference type="GO" id="GO:0016298">
    <property type="term" value="F:lipase activity"/>
    <property type="evidence" value="ECO:0007669"/>
    <property type="project" value="TreeGrafter"/>
</dbReference>
<dbReference type="InterPro" id="IPR002885">
    <property type="entry name" value="PPR_rpt"/>
</dbReference>